<dbReference type="InterPro" id="IPR008207">
    <property type="entry name" value="Sig_transdc_His_kin_Hpt_dom"/>
</dbReference>
<gene>
    <name evidence="4" type="ORF">GCM10007901_21960</name>
</gene>
<dbReference type="SUPFAM" id="SSF47226">
    <property type="entry name" value="Histidine-containing phosphotransfer domain, HPT domain"/>
    <property type="match status" value="1"/>
</dbReference>
<dbReference type="Pfam" id="PF01627">
    <property type="entry name" value="Hpt"/>
    <property type="match status" value="1"/>
</dbReference>
<dbReference type="PROSITE" id="PS50894">
    <property type="entry name" value="HPT"/>
    <property type="match status" value="1"/>
</dbReference>
<dbReference type="Gene3D" id="1.20.120.160">
    <property type="entry name" value="HPT domain"/>
    <property type="match status" value="1"/>
</dbReference>
<dbReference type="Proteomes" id="UP001156670">
    <property type="component" value="Unassembled WGS sequence"/>
</dbReference>
<reference evidence="5" key="1">
    <citation type="journal article" date="2019" name="Int. J. Syst. Evol. Microbiol.">
        <title>The Global Catalogue of Microorganisms (GCM) 10K type strain sequencing project: providing services to taxonomists for standard genome sequencing and annotation.</title>
        <authorList>
            <consortium name="The Broad Institute Genomics Platform"/>
            <consortium name="The Broad Institute Genome Sequencing Center for Infectious Disease"/>
            <person name="Wu L."/>
            <person name="Ma J."/>
        </authorList>
    </citation>
    <scope>NUCLEOTIDE SEQUENCE [LARGE SCALE GENOMIC DNA]</scope>
    <source>
        <strain evidence="5">NBRC 111980</strain>
    </source>
</reference>
<evidence type="ECO:0000313" key="4">
    <source>
        <dbReference type="EMBL" id="GLQ93245.1"/>
    </source>
</evidence>
<evidence type="ECO:0000313" key="5">
    <source>
        <dbReference type="Proteomes" id="UP001156670"/>
    </source>
</evidence>
<evidence type="ECO:0000256" key="2">
    <source>
        <dbReference type="PROSITE-ProRule" id="PRU00110"/>
    </source>
</evidence>
<organism evidence="4 5">
    <name type="scientific">Dyella acidisoli</name>
    <dbReference type="NCBI Taxonomy" id="1867834"/>
    <lineage>
        <taxon>Bacteria</taxon>
        <taxon>Pseudomonadati</taxon>
        <taxon>Pseudomonadota</taxon>
        <taxon>Gammaproteobacteria</taxon>
        <taxon>Lysobacterales</taxon>
        <taxon>Rhodanobacteraceae</taxon>
        <taxon>Dyella</taxon>
    </lineage>
</organism>
<feature type="domain" description="HPt" evidence="3">
    <location>
        <begin position="23"/>
        <end position="117"/>
    </location>
</feature>
<evidence type="ECO:0000256" key="1">
    <source>
        <dbReference type="ARBA" id="ARBA00023012"/>
    </source>
</evidence>
<evidence type="ECO:0000259" key="3">
    <source>
        <dbReference type="PROSITE" id="PS50894"/>
    </source>
</evidence>
<feature type="modified residue" description="Phosphohistidine" evidence="2">
    <location>
        <position position="62"/>
    </location>
</feature>
<keyword evidence="2" id="KW-0597">Phosphoprotein</keyword>
<protein>
    <recommendedName>
        <fullName evidence="3">HPt domain-containing protein</fullName>
    </recommendedName>
</protein>
<name>A0ABQ5XNF2_9GAMM</name>
<keyword evidence="5" id="KW-1185">Reference proteome</keyword>
<dbReference type="InterPro" id="IPR036641">
    <property type="entry name" value="HPT_dom_sf"/>
</dbReference>
<dbReference type="RefSeq" id="WP_284320957.1">
    <property type="nucleotide sequence ID" value="NZ_BSOB01000017.1"/>
</dbReference>
<proteinExistence type="predicted"/>
<accession>A0ABQ5XNF2</accession>
<sequence>MVTSQHPSIASDSYAATGKPAMTIRLSGKDRHILVESISRDLESIDGALRRHDQSGLLECIHSLKGALFIVGEHSAANDCGMAEQGVQTGGLDKCERDIEYLKSSLRRLLQRYTENS</sequence>
<dbReference type="EMBL" id="BSOB01000017">
    <property type="protein sequence ID" value="GLQ93245.1"/>
    <property type="molecule type" value="Genomic_DNA"/>
</dbReference>
<keyword evidence="1" id="KW-0902">Two-component regulatory system</keyword>
<comment type="caution">
    <text evidence="4">The sequence shown here is derived from an EMBL/GenBank/DDBJ whole genome shotgun (WGS) entry which is preliminary data.</text>
</comment>